<keyword evidence="4" id="KW-0812">Transmembrane</keyword>
<evidence type="ECO:0000259" key="2">
    <source>
        <dbReference type="Pfam" id="PF12371"/>
    </source>
</evidence>
<comment type="caution">
    <text evidence="4">The sequence shown here is derived from an EMBL/GenBank/DDBJ whole genome shotgun (WGS) entry which is preliminary data.</text>
</comment>
<accession>A0AAD7L7G7</accession>
<dbReference type="InterPro" id="IPR022113">
    <property type="entry name" value="TMEM131L_N"/>
</dbReference>
<evidence type="ECO:0000259" key="3">
    <source>
        <dbReference type="Pfam" id="PF24474"/>
    </source>
</evidence>
<proteinExistence type="predicted"/>
<feature type="domain" description="Transmembrane protein 131-like N-terminal" evidence="2">
    <location>
        <begin position="233"/>
        <end position="316"/>
    </location>
</feature>
<dbReference type="Pfam" id="PF12371">
    <property type="entry name" value="TMEM131_like_N"/>
    <property type="match status" value="1"/>
</dbReference>
<gene>
    <name evidence="4" type="ORF">O6P43_024654</name>
</gene>
<dbReference type="Proteomes" id="UP001163823">
    <property type="component" value="Chromosome 10"/>
</dbReference>
<reference evidence="4" key="1">
    <citation type="journal article" date="2023" name="Science">
        <title>Elucidation of the pathway for biosynthesis of saponin adjuvants from the soapbark tree.</title>
        <authorList>
            <person name="Reed J."/>
            <person name="Orme A."/>
            <person name="El-Demerdash A."/>
            <person name="Owen C."/>
            <person name="Martin L.B.B."/>
            <person name="Misra R.C."/>
            <person name="Kikuchi S."/>
            <person name="Rejzek M."/>
            <person name="Martin A.C."/>
            <person name="Harkess A."/>
            <person name="Leebens-Mack J."/>
            <person name="Louveau T."/>
            <person name="Stephenson M.J."/>
            <person name="Osbourn A."/>
        </authorList>
    </citation>
    <scope>NUCLEOTIDE SEQUENCE</scope>
    <source>
        <strain evidence="4">S10</strain>
    </source>
</reference>
<organism evidence="4 5">
    <name type="scientific">Quillaja saponaria</name>
    <name type="common">Soap bark tree</name>
    <dbReference type="NCBI Taxonomy" id="32244"/>
    <lineage>
        <taxon>Eukaryota</taxon>
        <taxon>Viridiplantae</taxon>
        <taxon>Streptophyta</taxon>
        <taxon>Embryophyta</taxon>
        <taxon>Tracheophyta</taxon>
        <taxon>Spermatophyta</taxon>
        <taxon>Magnoliopsida</taxon>
        <taxon>eudicotyledons</taxon>
        <taxon>Gunneridae</taxon>
        <taxon>Pentapetalae</taxon>
        <taxon>rosids</taxon>
        <taxon>fabids</taxon>
        <taxon>Fabales</taxon>
        <taxon>Quillajaceae</taxon>
        <taxon>Quillaja</taxon>
    </lineage>
</organism>
<dbReference type="AlphaFoldDB" id="A0AAD7L7G7"/>
<feature type="region of interest" description="Disordered" evidence="1">
    <location>
        <begin position="204"/>
        <end position="228"/>
    </location>
</feature>
<dbReference type="PANTHER" id="PTHR22050">
    <property type="entry name" value="RW1 PROTEIN HOMOLOG"/>
    <property type="match status" value="1"/>
</dbReference>
<dbReference type="GO" id="GO:0016020">
    <property type="term" value="C:membrane"/>
    <property type="evidence" value="ECO:0007669"/>
    <property type="project" value="TreeGrafter"/>
</dbReference>
<dbReference type="InterPro" id="IPR056001">
    <property type="entry name" value="DUF7579"/>
</dbReference>
<sequence length="851" mass="92967">MYGFFSVLVMELETITIRAPKQLSMFCHRGLFLPATAFHFVVVLSFTFLCIATCGPCSVNGMQKPAEYDACESFGKGYDLGEFPANIVGDTSLGYGTPSINHNLGSVSGNSHSFCFPSTLSGFLSEDKKLNVAAVEDSAIHYGSPLPVESAQDSEWVSNRSWSSDYGKFKLFDGRVVSCSLRSTEGSSDLSSLQTDGVAKHDLSSCRGSFPKQQKNSEMTESGSFDGSSSPYVKISPAVLDWGQNHLYFPSVAFLTVANTCNDSKLHVYEPFSTNLQFYPCNFTEASLGPGEVASICFVFLPRLLGLSSAHLILQTSSGGFLVQAKGYATESPFGIQPLTGLHISPGGKLSKNLSLFNIFDQTLYVEEVTTWISVSLEHNNYSHQTEAICSINSYQVSDDVLFPTVKDRLVVKSGETGSPIIAMRPYRHWEIGPRSSETIIEIDFSVGLEGKVSGAFCLQLLRSSKDKPDIIMVPLEAEVGGSVADEVLPGFVSISLEGVVAHDGNKVVISISLRNDTPHLLRFLKVIEVAETEFFRIKYMEGLLLYPSTISQVAVVTCNHLHTELPDSSLEVPNMYNNCKLLILTNDSSSPQIEIPCLDITYICSRFQRFSSVGYENKSKDVKSSNKRAGSIMHLPSQVKGLEATEVDELMLGNWKSQGNTNCMSVIDDHELQFSAIPVGSSASKWISVRNPSQHPVIMQLILNSAEIIDECRGADGLVHPLSSGTSVPDESPTPARYGFSLTESAETEAYVHPYGRIYLGPVIFSPSKRCGWRSSALIRNNLSGVEWLSLTGFGGSLSLVLLEGSAPVQSLEFKFNVPTALNFSLPYALVYMNEMTFCLFRAIAERTLS</sequence>
<evidence type="ECO:0000313" key="4">
    <source>
        <dbReference type="EMBL" id="KAJ7952884.1"/>
    </source>
</evidence>
<protein>
    <submittedName>
        <fullName evidence="4">Transmembrane protein</fullName>
    </submittedName>
</protein>
<dbReference type="InterPro" id="IPR039877">
    <property type="entry name" value="TMEM131-like"/>
</dbReference>
<dbReference type="EMBL" id="JARAOO010000010">
    <property type="protein sequence ID" value="KAJ7952884.1"/>
    <property type="molecule type" value="Genomic_DNA"/>
</dbReference>
<dbReference type="Pfam" id="PF24474">
    <property type="entry name" value="DUF7579"/>
    <property type="match status" value="1"/>
</dbReference>
<name>A0AAD7L7G7_QUISA</name>
<keyword evidence="4" id="KW-0472">Membrane</keyword>
<feature type="compositionally biased region" description="Polar residues" evidence="1">
    <location>
        <begin position="211"/>
        <end position="228"/>
    </location>
</feature>
<feature type="domain" description="DUF7579" evidence="3">
    <location>
        <begin position="492"/>
        <end position="609"/>
    </location>
</feature>
<dbReference type="KEGG" id="qsa:O6P43_024654"/>
<dbReference type="PANTHER" id="PTHR22050:SF0">
    <property type="entry name" value="TRANSMEMBRANE PROTEIN 131 HOMOLOG"/>
    <property type="match status" value="1"/>
</dbReference>
<evidence type="ECO:0000256" key="1">
    <source>
        <dbReference type="SAM" id="MobiDB-lite"/>
    </source>
</evidence>
<keyword evidence="5" id="KW-1185">Reference proteome</keyword>
<evidence type="ECO:0000313" key="5">
    <source>
        <dbReference type="Proteomes" id="UP001163823"/>
    </source>
</evidence>